<dbReference type="Gene3D" id="3.10.10.10">
    <property type="entry name" value="HIV Type 1 Reverse Transcriptase, subunit A, domain 1"/>
    <property type="match status" value="1"/>
</dbReference>
<gene>
    <name evidence="4" type="ORF">AWC38_SpisGene941</name>
</gene>
<feature type="transmembrane region" description="Helical" evidence="2">
    <location>
        <begin position="612"/>
        <end position="632"/>
    </location>
</feature>
<feature type="domain" description="Reverse transcriptase" evidence="3">
    <location>
        <begin position="379"/>
        <end position="573"/>
    </location>
</feature>
<dbReference type="InterPro" id="IPR000477">
    <property type="entry name" value="RT_dom"/>
</dbReference>
<organism evidence="4 5">
    <name type="scientific">Stylophora pistillata</name>
    <name type="common">Smooth cauliflower coral</name>
    <dbReference type="NCBI Taxonomy" id="50429"/>
    <lineage>
        <taxon>Eukaryota</taxon>
        <taxon>Metazoa</taxon>
        <taxon>Cnidaria</taxon>
        <taxon>Anthozoa</taxon>
        <taxon>Hexacorallia</taxon>
        <taxon>Scleractinia</taxon>
        <taxon>Astrocoeniina</taxon>
        <taxon>Pocilloporidae</taxon>
        <taxon>Stylophora</taxon>
    </lineage>
</organism>
<dbReference type="EMBL" id="LSMT01000006">
    <property type="protein sequence ID" value="PFX34145.1"/>
    <property type="molecule type" value="Genomic_DNA"/>
</dbReference>
<proteinExistence type="predicted"/>
<dbReference type="Proteomes" id="UP000225706">
    <property type="component" value="Unassembled WGS sequence"/>
</dbReference>
<evidence type="ECO:0000259" key="3">
    <source>
        <dbReference type="PROSITE" id="PS50878"/>
    </source>
</evidence>
<reference evidence="5" key="1">
    <citation type="journal article" date="2017" name="bioRxiv">
        <title>Comparative analysis of the genomes of Stylophora pistillata and Acropora digitifera provides evidence for extensive differences between species of corals.</title>
        <authorList>
            <person name="Voolstra C.R."/>
            <person name="Li Y."/>
            <person name="Liew Y.J."/>
            <person name="Baumgarten S."/>
            <person name="Zoccola D."/>
            <person name="Flot J.-F."/>
            <person name="Tambutte S."/>
            <person name="Allemand D."/>
            <person name="Aranda M."/>
        </authorList>
    </citation>
    <scope>NUCLEOTIDE SEQUENCE [LARGE SCALE GENOMIC DNA]</scope>
</reference>
<feature type="region of interest" description="Disordered" evidence="1">
    <location>
        <begin position="1"/>
        <end position="56"/>
    </location>
</feature>
<keyword evidence="2" id="KW-0812">Transmembrane</keyword>
<dbReference type="PANTHER" id="PTHR33050">
    <property type="entry name" value="REVERSE TRANSCRIPTASE DOMAIN-CONTAINING PROTEIN"/>
    <property type="match status" value="1"/>
</dbReference>
<evidence type="ECO:0000313" key="4">
    <source>
        <dbReference type="EMBL" id="PFX34145.1"/>
    </source>
</evidence>
<dbReference type="Gene3D" id="3.30.70.270">
    <property type="match status" value="1"/>
</dbReference>
<keyword evidence="2" id="KW-0472">Membrane</keyword>
<name>A0A2B4T0H6_STYPI</name>
<dbReference type="InterPro" id="IPR043128">
    <property type="entry name" value="Rev_trsase/Diguanyl_cyclase"/>
</dbReference>
<sequence length="633" mass="71174">MPPRKRAHYDQSNAQRKKRAHSDQSNTQRTKRAHSGESKTQRRTKRTRGSDLPEVSPDVAVAAQTRSNDHNQNLISIDLRALSTSITTTISQAIQQALGTGGTHSLDQDSRASLILPVESDEERSSSRAIQGEITAITQEPSQPLKRIHNLNQWLSAFNTFVAIYVKKYPLEAPKLMKYREVVRDVASKPGDWSFYDEQFRYVRRSASDQYPWDTIHWELWLRAVTNFRARPQVSSDKASTRLRNRQSFLKGTCWAFHAGRFCATSTTFVSNVTHPIPQVNVHLLVCNAPPPSHPGAKLAHPPAQQSGHPVRVNRLDFLLHGYTPAMKQFLVDGFSFDFRIKFMGERRPFESPNLKSAPEQPHIVTAKLDKELAADRIAGPFPSPPFSNFRCSSLGIVPKKDPPEFRLIHHLSYPKGSSVNDHIPEKFSSVRYASISDAISVIKKLGAGCFMAKTDIKSTFRIIPVHPKDHPLLGMKWANQYYYDRALPMGCSSSCAILEAFSSALEWLSKHLFNASGVVHILDDFLFIAPTRDKCQSDLGNFLRMCSYLGVLIAQEKTVRSFNTLQFAGITPASVRQEARLPDDKLRKCQLLLHPFYTRRKPYEAISPGHFSALLMGALLVSSISILSYAVA</sequence>
<dbReference type="PROSITE" id="PS50878">
    <property type="entry name" value="RT_POL"/>
    <property type="match status" value="1"/>
</dbReference>
<evidence type="ECO:0000256" key="2">
    <source>
        <dbReference type="SAM" id="Phobius"/>
    </source>
</evidence>
<accession>A0A2B4T0H6</accession>
<evidence type="ECO:0000313" key="5">
    <source>
        <dbReference type="Proteomes" id="UP000225706"/>
    </source>
</evidence>
<comment type="caution">
    <text evidence="4">The sequence shown here is derived from an EMBL/GenBank/DDBJ whole genome shotgun (WGS) entry which is preliminary data.</text>
</comment>
<dbReference type="PANTHER" id="PTHR33050:SF8">
    <property type="entry name" value="REVERSE TRANSCRIPTASE DOMAIN-CONTAINING PROTEIN"/>
    <property type="match status" value="1"/>
</dbReference>
<dbReference type="OrthoDB" id="10064489at2759"/>
<dbReference type="SUPFAM" id="SSF56672">
    <property type="entry name" value="DNA/RNA polymerases"/>
    <property type="match status" value="1"/>
</dbReference>
<keyword evidence="5" id="KW-1185">Reference proteome</keyword>
<dbReference type="InterPro" id="IPR043502">
    <property type="entry name" value="DNA/RNA_pol_sf"/>
</dbReference>
<evidence type="ECO:0000256" key="1">
    <source>
        <dbReference type="SAM" id="MobiDB-lite"/>
    </source>
</evidence>
<dbReference type="Pfam" id="PF00078">
    <property type="entry name" value="RVT_1"/>
    <property type="match status" value="1"/>
</dbReference>
<dbReference type="AlphaFoldDB" id="A0A2B4T0H6"/>
<dbReference type="InterPro" id="IPR052055">
    <property type="entry name" value="Hepadnavirus_pol/RT"/>
</dbReference>
<protein>
    <recommendedName>
        <fullName evidence="3">Reverse transcriptase domain-containing protein</fullName>
    </recommendedName>
</protein>
<keyword evidence="2" id="KW-1133">Transmembrane helix</keyword>